<dbReference type="GO" id="GO:0019843">
    <property type="term" value="F:rRNA binding"/>
    <property type="evidence" value="ECO:0007669"/>
    <property type="project" value="InterPro"/>
</dbReference>
<feature type="compositionally biased region" description="Basic residues" evidence="1">
    <location>
        <begin position="29"/>
        <end position="53"/>
    </location>
</feature>
<comment type="caution">
    <text evidence="2">The sequence shown here is derived from an EMBL/GenBank/DDBJ whole genome shotgun (WGS) entry which is preliminary data.</text>
</comment>
<organism evidence="2 3">
    <name type="scientific">Apatococcus lobatus</name>
    <dbReference type="NCBI Taxonomy" id="904363"/>
    <lineage>
        <taxon>Eukaryota</taxon>
        <taxon>Viridiplantae</taxon>
        <taxon>Chlorophyta</taxon>
        <taxon>core chlorophytes</taxon>
        <taxon>Trebouxiophyceae</taxon>
        <taxon>Chlorellales</taxon>
        <taxon>Chlorellaceae</taxon>
        <taxon>Apatococcus</taxon>
    </lineage>
</organism>
<dbReference type="GO" id="GO:0005840">
    <property type="term" value="C:ribosome"/>
    <property type="evidence" value="ECO:0007669"/>
    <property type="project" value="InterPro"/>
</dbReference>
<feature type="compositionally biased region" description="Low complexity" evidence="1">
    <location>
        <begin position="71"/>
        <end position="93"/>
    </location>
</feature>
<reference evidence="2 3" key="1">
    <citation type="journal article" date="2024" name="Nat. Commun.">
        <title>Phylogenomics reveals the evolutionary origins of lichenization in chlorophyte algae.</title>
        <authorList>
            <person name="Puginier C."/>
            <person name="Libourel C."/>
            <person name="Otte J."/>
            <person name="Skaloud P."/>
            <person name="Haon M."/>
            <person name="Grisel S."/>
            <person name="Petersen M."/>
            <person name="Berrin J.G."/>
            <person name="Delaux P.M."/>
            <person name="Dal Grande F."/>
            <person name="Keller J."/>
        </authorList>
    </citation>
    <scope>NUCLEOTIDE SEQUENCE [LARGE SCALE GENOMIC DNA]</scope>
    <source>
        <strain evidence="2 3">SAG 2145</strain>
    </source>
</reference>
<evidence type="ECO:0000313" key="3">
    <source>
        <dbReference type="Proteomes" id="UP001438707"/>
    </source>
</evidence>
<dbReference type="AlphaFoldDB" id="A0AAW1QD37"/>
<dbReference type="GO" id="GO:0006412">
    <property type="term" value="P:translation"/>
    <property type="evidence" value="ECO:0007669"/>
    <property type="project" value="InterPro"/>
</dbReference>
<proteinExistence type="predicted"/>
<sequence>MLALAQRGCVSSWGCTSAPSRQTTVCVVRRKGTKDHAKTRPKKLSASAKRHRGGAIYAPLPPKPAHFEILSGPEGAASTTSSSSSSSPAAPGSDNEPSTMAQTE</sequence>
<dbReference type="InterPro" id="IPR020526">
    <property type="entry name" value="Ribosomal_cL38"/>
</dbReference>
<feature type="compositionally biased region" description="Polar residues" evidence="1">
    <location>
        <begin position="95"/>
        <end position="104"/>
    </location>
</feature>
<dbReference type="GO" id="GO:0003735">
    <property type="term" value="F:structural constituent of ribosome"/>
    <property type="evidence" value="ECO:0007669"/>
    <property type="project" value="InterPro"/>
</dbReference>
<keyword evidence="3" id="KW-1185">Reference proteome</keyword>
<dbReference type="GO" id="GO:0009507">
    <property type="term" value="C:chloroplast"/>
    <property type="evidence" value="ECO:0007669"/>
    <property type="project" value="InterPro"/>
</dbReference>
<accession>A0AAW1QD37</accession>
<name>A0AAW1QD37_9CHLO</name>
<evidence type="ECO:0000313" key="2">
    <source>
        <dbReference type="EMBL" id="KAK9819300.1"/>
    </source>
</evidence>
<evidence type="ECO:0000256" key="1">
    <source>
        <dbReference type="SAM" id="MobiDB-lite"/>
    </source>
</evidence>
<dbReference type="EMBL" id="JALJOS010000048">
    <property type="protein sequence ID" value="KAK9819300.1"/>
    <property type="molecule type" value="Genomic_DNA"/>
</dbReference>
<protein>
    <submittedName>
        <fullName evidence="2">Uncharacterized protein</fullName>
    </submittedName>
</protein>
<dbReference type="Pfam" id="PF17257">
    <property type="entry name" value="DUF5323"/>
    <property type="match status" value="1"/>
</dbReference>
<feature type="region of interest" description="Disordered" evidence="1">
    <location>
        <begin position="29"/>
        <end position="104"/>
    </location>
</feature>
<dbReference type="Proteomes" id="UP001438707">
    <property type="component" value="Unassembled WGS sequence"/>
</dbReference>
<gene>
    <name evidence="2" type="ORF">WJX74_003176</name>
</gene>